<gene>
    <name evidence="9" type="primary">LOC111103948</name>
</gene>
<feature type="domain" description="Helicase C-terminal" evidence="7">
    <location>
        <begin position="253"/>
        <end position="359"/>
    </location>
</feature>
<dbReference type="AlphaFoldDB" id="A0A8B8ARN6"/>
<keyword evidence="2" id="KW-0547">Nucleotide-binding</keyword>
<feature type="domain" description="Helicase ATP-binding" evidence="6">
    <location>
        <begin position="49"/>
        <end position="227"/>
    </location>
</feature>
<dbReference type="SUPFAM" id="SSF52540">
    <property type="entry name" value="P-loop containing nucleoside triphosphate hydrolases"/>
    <property type="match status" value="1"/>
</dbReference>
<evidence type="ECO:0000256" key="1">
    <source>
        <dbReference type="ARBA" id="ARBA00005446"/>
    </source>
</evidence>
<dbReference type="GO" id="GO:0003676">
    <property type="term" value="F:nucleic acid binding"/>
    <property type="evidence" value="ECO:0007669"/>
    <property type="project" value="InterPro"/>
</dbReference>
<dbReference type="GO" id="GO:0000724">
    <property type="term" value="P:double-strand break repair via homologous recombination"/>
    <property type="evidence" value="ECO:0007669"/>
    <property type="project" value="TreeGrafter"/>
</dbReference>
<name>A0A8B8ARN6_CRAVI</name>
<dbReference type="PROSITE" id="PS51192">
    <property type="entry name" value="HELICASE_ATP_BIND_1"/>
    <property type="match status" value="1"/>
</dbReference>
<dbReference type="InterPro" id="IPR001650">
    <property type="entry name" value="Helicase_C-like"/>
</dbReference>
<dbReference type="GeneID" id="111103948"/>
<dbReference type="InterPro" id="IPR014001">
    <property type="entry name" value="Helicase_ATP-bd"/>
</dbReference>
<dbReference type="GO" id="GO:0005737">
    <property type="term" value="C:cytoplasm"/>
    <property type="evidence" value="ECO:0007669"/>
    <property type="project" value="TreeGrafter"/>
</dbReference>
<dbReference type="EC" id="5.6.2.4" evidence="5"/>
<evidence type="ECO:0000313" key="9">
    <source>
        <dbReference type="RefSeq" id="XP_022293303.1"/>
    </source>
</evidence>
<dbReference type="PROSITE" id="PS51194">
    <property type="entry name" value="HELICASE_CTER"/>
    <property type="match status" value="1"/>
</dbReference>
<dbReference type="InterPro" id="IPR027417">
    <property type="entry name" value="P-loop_NTPase"/>
</dbReference>
<dbReference type="Proteomes" id="UP000694844">
    <property type="component" value="Chromosome 7"/>
</dbReference>
<comment type="similarity">
    <text evidence="1">Belongs to the helicase family. RecQ subfamily.</text>
</comment>
<evidence type="ECO:0000256" key="4">
    <source>
        <dbReference type="ARBA" id="ARBA00034617"/>
    </source>
</evidence>
<dbReference type="PANTHER" id="PTHR13710">
    <property type="entry name" value="DNA HELICASE RECQ FAMILY MEMBER"/>
    <property type="match status" value="1"/>
</dbReference>
<dbReference type="Pfam" id="PF00270">
    <property type="entry name" value="DEAD"/>
    <property type="match status" value="1"/>
</dbReference>
<dbReference type="Pfam" id="PF00271">
    <property type="entry name" value="Helicase_C"/>
    <property type="match status" value="1"/>
</dbReference>
<reference evidence="9" key="1">
    <citation type="submission" date="2025-08" db="UniProtKB">
        <authorList>
            <consortium name="RefSeq"/>
        </authorList>
    </citation>
    <scope>IDENTIFICATION</scope>
    <source>
        <tissue evidence="9">Whole sample</tissue>
    </source>
</reference>
<evidence type="ECO:0000256" key="3">
    <source>
        <dbReference type="ARBA" id="ARBA00022840"/>
    </source>
</evidence>
<evidence type="ECO:0000259" key="7">
    <source>
        <dbReference type="PROSITE" id="PS51194"/>
    </source>
</evidence>
<accession>A0A8B8ARN6</accession>
<protein>
    <recommendedName>
        <fullName evidence="5">DNA 3'-5' helicase</fullName>
        <ecNumber evidence="5">5.6.2.4</ecNumber>
    </recommendedName>
</protein>
<dbReference type="SMART" id="SM00487">
    <property type="entry name" value="DEXDc"/>
    <property type="match status" value="1"/>
</dbReference>
<dbReference type="InterPro" id="IPR011545">
    <property type="entry name" value="DEAD/DEAH_box_helicase_dom"/>
</dbReference>
<evidence type="ECO:0000256" key="5">
    <source>
        <dbReference type="ARBA" id="ARBA00034808"/>
    </source>
</evidence>
<dbReference type="GO" id="GO:0043138">
    <property type="term" value="F:3'-5' DNA helicase activity"/>
    <property type="evidence" value="ECO:0007669"/>
    <property type="project" value="UniProtKB-EC"/>
</dbReference>
<dbReference type="GO" id="GO:0005524">
    <property type="term" value="F:ATP binding"/>
    <property type="evidence" value="ECO:0007669"/>
    <property type="project" value="UniProtKB-KW"/>
</dbReference>
<keyword evidence="3" id="KW-0067">ATP-binding</keyword>
<evidence type="ECO:0000259" key="6">
    <source>
        <dbReference type="PROSITE" id="PS51192"/>
    </source>
</evidence>
<dbReference type="RefSeq" id="XP_022293303.1">
    <property type="nucleotide sequence ID" value="XM_022437595.1"/>
</dbReference>
<dbReference type="GO" id="GO:0005694">
    <property type="term" value="C:chromosome"/>
    <property type="evidence" value="ECO:0007669"/>
    <property type="project" value="TreeGrafter"/>
</dbReference>
<dbReference type="GO" id="GO:0009378">
    <property type="term" value="F:four-way junction helicase activity"/>
    <property type="evidence" value="ECO:0007669"/>
    <property type="project" value="TreeGrafter"/>
</dbReference>
<dbReference type="GO" id="GO:0000723">
    <property type="term" value="P:telomere maintenance"/>
    <property type="evidence" value="ECO:0007669"/>
    <property type="project" value="TreeGrafter"/>
</dbReference>
<proteinExistence type="inferred from homology"/>
<dbReference type="PANTHER" id="PTHR13710:SF157">
    <property type="entry name" value="DNA HELICASE"/>
    <property type="match status" value="1"/>
</dbReference>
<comment type="catalytic activity">
    <reaction evidence="4">
        <text>Couples ATP hydrolysis with the unwinding of duplex DNA by translocating in the 3'-5' direction.</text>
        <dbReference type="EC" id="5.6.2.4"/>
    </reaction>
</comment>
<dbReference type="KEGG" id="cvn:111103948"/>
<dbReference type="Gene3D" id="3.40.50.300">
    <property type="entry name" value="P-loop containing nucleotide triphosphate hydrolases"/>
    <property type="match status" value="2"/>
</dbReference>
<sequence>MFFEKGLLFCSCYELYYPDIQIFSDLNLFLIFSWNSYIRELKPFQKETLKNLLDGRDVYLSMKTGGGKSLCYEAFPVLWSENHQLSSACNVLVISPLISIMKEQSEFLKTLGFTSTYIGKTPEEDMMILDERFQFLFTSPEAILSITKWRNMVTRSQHFKLIVIDEAHTVIRWGESGAGGDEPFRAWYGKIGEIRSLVQCPILLMTATANKAARADLKRKFALNNCHEIIDNPDRDNIKLFVKKVKSTVPIADLFFFLIKLLREKKELCERFIIFCHSIKLCSDVFSAFKMEKCHNIDMYHSKTNEAVKENIRKDMQDANGKIRVLIATSAAGMGVNFQAVNNVIHFSPQKIWILLCSS</sequence>
<evidence type="ECO:0000256" key="2">
    <source>
        <dbReference type="ARBA" id="ARBA00022741"/>
    </source>
</evidence>
<dbReference type="OrthoDB" id="6108236at2759"/>
<evidence type="ECO:0000313" key="8">
    <source>
        <dbReference type="Proteomes" id="UP000694844"/>
    </source>
</evidence>
<organism evidence="8 9">
    <name type="scientific">Crassostrea virginica</name>
    <name type="common">Eastern oyster</name>
    <dbReference type="NCBI Taxonomy" id="6565"/>
    <lineage>
        <taxon>Eukaryota</taxon>
        <taxon>Metazoa</taxon>
        <taxon>Spiralia</taxon>
        <taxon>Lophotrochozoa</taxon>
        <taxon>Mollusca</taxon>
        <taxon>Bivalvia</taxon>
        <taxon>Autobranchia</taxon>
        <taxon>Pteriomorphia</taxon>
        <taxon>Ostreida</taxon>
        <taxon>Ostreoidea</taxon>
        <taxon>Ostreidae</taxon>
        <taxon>Crassostrea</taxon>
    </lineage>
</organism>
<dbReference type="GO" id="GO:0005654">
    <property type="term" value="C:nucleoplasm"/>
    <property type="evidence" value="ECO:0007669"/>
    <property type="project" value="TreeGrafter"/>
</dbReference>
<keyword evidence="8" id="KW-1185">Reference proteome</keyword>